<protein>
    <submittedName>
        <fullName evidence="1">Uncharacterized protein</fullName>
    </submittedName>
</protein>
<gene>
    <name evidence="1" type="ORF">QG37_06693</name>
</gene>
<dbReference type="Proteomes" id="UP000037122">
    <property type="component" value="Unassembled WGS sequence"/>
</dbReference>
<proteinExistence type="predicted"/>
<evidence type="ECO:0000313" key="1">
    <source>
        <dbReference type="EMBL" id="KND96998.1"/>
    </source>
</evidence>
<dbReference type="EMBL" id="LGST01000047">
    <property type="protein sequence ID" value="KND96998.1"/>
    <property type="molecule type" value="Genomic_DNA"/>
</dbReference>
<comment type="caution">
    <text evidence="1">The sequence shown here is derived from an EMBL/GenBank/DDBJ whole genome shotgun (WGS) entry which is preliminary data.</text>
</comment>
<reference evidence="2" key="1">
    <citation type="journal article" date="2015" name="BMC Genomics">
        <title>Draft genome of a commonly misdiagnosed multidrug resistant pathogen Candida auris.</title>
        <authorList>
            <person name="Chatterjee S."/>
            <person name="Alampalli S.V."/>
            <person name="Nageshan R.K."/>
            <person name="Chettiar S.T."/>
            <person name="Joshi S."/>
            <person name="Tatu U.S."/>
        </authorList>
    </citation>
    <scope>NUCLEOTIDE SEQUENCE [LARGE SCALE GENOMIC DNA]</scope>
    <source>
        <strain evidence="2">6684</strain>
    </source>
</reference>
<dbReference type="VEuPathDB" id="FungiDB:QG37_06693"/>
<evidence type="ECO:0000313" key="2">
    <source>
        <dbReference type="Proteomes" id="UP000037122"/>
    </source>
</evidence>
<organism evidence="1 2">
    <name type="scientific">Candidozyma auris</name>
    <name type="common">Yeast</name>
    <name type="synonym">Candida auris</name>
    <dbReference type="NCBI Taxonomy" id="498019"/>
    <lineage>
        <taxon>Eukaryota</taxon>
        <taxon>Fungi</taxon>
        <taxon>Dikarya</taxon>
        <taxon>Ascomycota</taxon>
        <taxon>Saccharomycotina</taxon>
        <taxon>Pichiomycetes</taxon>
        <taxon>Metschnikowiaceae</taxon>
        <taxon>Candidozyma</taxon>
    </lineage>
</organism>
<name>A0A0L0NSH8_CANAR</name>
<dbReference type="AlphaFoldDB" id="A0A0L0NSH8"/>
<sequence length="54" mass="5970">MNGSSSEALAPYALPAIVDNAPRGTPHWCFLDTVEQKETNNQQVELNDLIGHFE</sequence>
<accession>A0A0L0NSH8</accession>